<dbReference type="EMBL" id="NEVH01013265">
    <property type="protein sequence ID" value="PNF29048.1"/>
    <property type="molecule type" value="Genomic_DNA"/>
</dbReference>
<dbReference type="InParanoid" id="A0A2J7QKE8"/>
<reference evidence="1 2" key="1">
    <citation type="submission" date="2017-12" db="EMBL/GenBank/DDBJ databases">
        <title>Hemimetabolous genomes reveal molecular basis of termite eusociality.</title>
        <authorList>
            <person name="Harrison M.C."/>
            <person name="Jongepier E."/>
            <person name="Robertson H.M."/>
            <person name="Arning N."/>
            <person name="Bitard-Feildel T."/>
            <person name="Chao H."/>
            <person name="Childers C.P."/>
            <person name="Dinh H."/>
            <person name="Doddapaneni H."/>
            <person name="Dugan S."/>
            <person name="Gowin J."/>
            <person name="Greiner C."/>
            <person name="Han Y."/>
            <person name="Hu H."/>
            <person name="Hughes D.S.T."/>
            <person name="Huylmans A.-K."/>
            <person name="Kemena C."/>
            <person name="Kremer L.P.M."/>
            <person name="Lee S.L."/>
            <person name="Lopez-Ezquerra A."/>
            <person name="Mallet L."/>
            <person name="Monroy-Kuhn J.M."/>
            <person name="Moser A."/>
            <person name="Murali S.C."/>
            <person name="Muzny D.M."/>
            <person name="Otani S."/>
            <person name="Piulachs M.-D."/>
            <person name="Poelchau M."/>
            <person name="Qu J."/>
            <person name="Schaub F."/>
            <person name="Wada-Katsumata A."/>
            <person name="Worley K.C."/>
            <person name="Xie Q."/>
            <person name="Ylla G."/>
            <person name="Poulsen M."/>
            <person name="Gibbs R.A."/>
            <person name="Schal C."/>
            <person name="Richards S."/>
            <person name="Belles X."/>
            <person name="Korb J."/>
            <person name="Bornberg-Bauer E."/>
        </authorList>
    </citation>
    <scope>NUCLEOTIDE SEQUENCE [LARGE SCALE GENOMIC DNA]</scope>
    <source>
        <tissue evidence="1">Whole body</tissue>
    </source>
</reference>
<organism evidence="1 2">
    <name type="scientific">Cryptotermes secundus</name>
    <dbReference type="NCBI Taxonomy" id="105785"/>
    <lineage>
        <taxon>Eukaryota</taxon>
        <taxon>Metazoa</taxon>
        <taxon>Ecdysozoa</taxon>
        <taxon>Arthropoda</taxon>
        <taxon>Hexapoda</taxon>
        <taxon>Insecta</taxon>
        <taxon>Pterygota</taxon>
        <taxon>Neoptera</taxon>
        <taxon>Polyneoptera</taxon>
        <taxon>Dictyoptera</taxon>
        <taxon>Blattodea</taxon>
        <taxon>Blattoidea</taxon>
        <taxon>Termitoidae</taxon>
        <taxon>Kalotermitidae</taxon>
        <taxon>Cryptotermitinae</taxon>
        <taxon>Cryptotermes</taxon>
    </lineage>
</organism>
<dbReference type="PANTHER" id="PTHR45913:SF5">
    <property type="entry name" value="GENERAL TRANSCRIPTION FACTOR II-I REPEAT DOMAIN-CONTAINING PROTEIN 2A-LIKE PROTEIN"/>
    <property type="match status" value="1"/>
</dbReference>
<gene>
    <name evidence="1" type="ORF">B7P43_G14049</name>
</gene>
<dbReference type="InterPro" id="IPR036397">
    <property type="entry name" value="RNaseH_sf"/>
</dbReference>
<dbReference type="Proteomes" id="UP000235965">
    <property type="component" value="Unassembled WGS sequence"/>
</dbReference>
<dbReference type="Gene3D" id="3.30.420.10">
    <property type="entry name" value="Ribonuclease H-like superfamily/Ribonuclease H"/>
    <property type="match status" value="1"/>
</dbReference>
<dbReference type="PANTHER" id="PTHR45913">
    <property type="entry name" value="EPM2A-INTERACTING PROTEIN 1"/>
    <property type="match status" value="1"/>
</dbReference>
<dbReference type="OrthoDB" id="10017160at2759"/>
<keyword evidence="2" id="KW-1185">Reference proteome</keyword>
<name>A0A2J7QKE8_9NEOP</name>
<evidence type="ECO:0000313" key="2">
    <source>
        <dbReference type="Proteomes" id="UP000235965"/>
    </source>
</evidence>
<proteinExistence type="predicted"/>
<evidence type="ECO:0000313" key="1">
    <source>
        <dbReference type="EMBL" id="PNF29048.1"/>
    </source>
</evidence>
<sequence length="654" mass="76181">MTNHKQKYGQHSCESRKIVCDQLKKKLFQQKSLFTSETKQQEEALLASYFVTYELMKAKKRYYNVKDIIANCSYFSIALDESIDVLDTNQLLEALCAKSIKLSTTMATVTKITNLIRGGNRSLTHRKFLTLLEEMDSAYGDLLLHTEVRWLSRGKCLNDLEDVEFLRNLAFLTDITQHLNVLNLQLQGKKQTMSDEEEEEEGLEFRDYTEIIEDLSSEFDRRFNDFESFRPDISLFSNPIHCDIESQPGHLQLELCELQCDPSLNTSQVTGIDFWKLLSPERYPLLRNWALKLCSVFASTYICETYSARSQHQYKMAAPLETCTREEQRSVIRFLRSEGVKPIEIYRRMKFQYGDACLSQQQVYEWSRKFANGVTSVENAPRPELLRRFEQEGDDFLARIVTGDETWVHFHQPETKRASKEWRHSSAPKPKEFRTRPSAGKVMLTLFLGRKRHHLGELHAWRDNYHQCIILRSPKNHLRPAIKSKRCGLLTTGILLQHDNARPHAARTAVATISDLHFVCLPHPAYSPDLAPSDFHMFGPLKEAMGGKTFRSVRAQHESRMSEHRFPLRLRKGRRSQKVPESDGAVVADRKTVQVVQVIAERRRHNLVSYSFLHESLVWLVRNNHIKKANDVIRWLWGPSHQVEERYTFILYLN</sequence>
<dbReference type="AlphaFoldDB" id="A0A2J7QKE8"/>
<protein>
    <recommendedName>
        <fullName evidence="3">Mos1 transposase HTH domain-containing protein</fullName>
    </recommendedName>
</protein>
<dbReference type="GO" id="GO:0003676">
    <property type="term" value="F:nucleic acid binding"/>
    <property type="evidence" value="ECO:0007669"/>
    <property type="project" value="InterPro"/>
</dbReference>
<comment type="caution">
    <text evidence="1">The sequence shown here is derived from an EMBL/GenBank/DDBJ whole genome shotgun (WGS) entry which is preliminary data.</text>
</comment>
<accession>A0A2J7QKE8</accession>
<evidence type="ECO:0008006" key="3">
    <source>
        <dbReference type="Google" id="ProtNLM"/>
    </source>
</evidence>